<feature type="region of interest" description="Disordered" evidence="4">
    <location>
        <begin position="180"/>
        <end position="243"/>
    </location>
</feature>
<dbReference type="SUPFAM" id="SSF52218">
    <property type="entry name" value="Flavoproteins"/>
    <property type="match status" value="1"/>
</dbReference>
<feature type="compositionally biased region" description="Low complexity" evidence="4">
    <location>
        <begin position="201"/>
        <end position="231"/>
    </location>
</feature>
<organism evidence="6 7">
    <name type="scientific">Arthrobacter yangruifuii</name>
    <dbReference type="NCBI Taxonomy" id="2606616"/>
    <lineage>
        <taxon>Bacteria</taxon>
        <taxon>Bacillati</taxon>
        <taxon>Actinomycetota</taxon>
        <taxon>Actinomycetes</taxon>
        <taxon>Micrococcales</taxon>
        <taxon>Micrococcaceae</taxon>
        <taxon>Arthrobacter</taxon>
    </lineage>
</organism>
<dbReference type="InterPro" id="IPR051814">
    <property type="entry name" value="NAD(P)H-dep_FMN_reductase"/>
</dbReference>
<dbReference type="RefSeq" id="WP_152272633.1">
    <property type="nucleotide sequence ID" value="NZ_VTFX01000005.1"/>
</dbReference>
<keyword evidence="1" id="KW-0285">Flavoprotein</keyword>
<dbReference type="InterPro" id="IPR023932">
    <property type="entry name" value="CE1759_FMN_reduct"/>
</dbReference>
<comment type="caution">
    <text evidence="6">The sequence shown here is derived from an EMBL/GenBank/DDBJ whole genome shotgun (WGS) entry which is preliminary data.</text>
</comment>
<dbReference type="PANTHER" id="PTHR43408">
    <property type="entry name" value="FMN REDUCTASE (NADPH)"/>
    <property type="match status" value="1"/>
</dbReference>
<keyword evidence="2" id="KW-0288">FMN</keyword>
<name>A0A5N6MHJ3_9MICC</name>
<sequence length="243" mass="25249">MTDRRLVVVSGGLGVPSSSRMLADALAAASRAEIEASGLSAAVSTFELREYAVDIANTMVTGYAPPRLEAAINELAAADALIAVSPVFTASMSGLFKSFFDVIDNSALDGKPVLIGATGGSPRHSMVLDYSMRPMFSYLRARTAPTAVYAAPGDWGEGEAGAVSLDQRVRRAAGELVALMGDLPEQPGRPSRDARPASALPSPAQTSSAQTSPAQTSPAQTSPTQASPAQSLPFEELLARIRK</sequence>
<evidence type="ECO:0000256" key="1">
    <source>
        <dbReference type="ARBA" id="ARBA00022630"/>
    </source>
</evidence>
<dbReference type="GO" id="GO:0016491">
    <property type="term" value="F:oxidoreductase activity"/>
    <property type="evidence" value="ECO:0007669"/>
    <property type="project" value="UniProtKB-KW"/>
</dbReference>
<evidence type="ECO:0000313" key="7">
    <source>
        <dbReference type="Proteomes" id="UP000326852"/>
    </source>
</evidence>
<gene>
    <name evidence="6" type="ORF">GD627_11615</name>
</gene>
<dbReference type="EMBL" id="VTFX01000005">
    <property type="protein sequence ID" value="KAD3514955.1"/>
    <property type="molecule type" value="Genomic_DNA"/>
</dbReference>
<proteinExistence type="predicted"/>
<evidence type="ECO:0000256" key="3">
    <source>
        <dbReference type="ARBA" id="ARBA00023002"/>
    </source>
</evidence>
<evidence type="ECO:0000259" key="5">
    <source>
        <dbReference type="Pfam" id="PF03358"/>
    </source>
</evidence>
<evidence type="ECO:0000256" key="4">
    <source>
        <dbReference type="SAM" id="MobiDB-lite"/>
    </source>
</evidence>
<evidence type="ECO:0000256" key="2">
    <source>
        <dbReference type="ARBA" id="ARBA00022643"/>
    </source>
</evidence>
<dbReference type="PANTHER" id="PTHR43408:SF2">
    <property type="entry name" value="FMN REDUCTASE (NADPH)"/>
    <property type="match status" value="1"/>
</dbReference>
<evidence type="ECO:0000313" key="6">
    <source>
        <dbReference type="EMBL" id="KAD3514955.1"/>
    </source>
</evidence>
<feature type="domain" description="NADPH-dependent FMN reductase-like" evidence="5">
    <location>
        <begin position="5"/>
        <end position="155"/>
    </location>
</feature>
<accession>A0A5N6MHJ3</accession>
<dbReference type="InterPro" id="IPR005025">
    <property type="entry name" value="FMN_Rdtase-like_dom"/>
</dbReference>
<dbReference type="Proteomes" id="UP000326852">
    <property type="component" value="Unassembled WGS sequence"/>
</dbReference>
<dbReference type="Gene3D" id="3.40.50.360">
    <property type="match status" value="1"/>
</dbReference>
<dbReference type="InterPro" id="IPR029039">
    <property type="entry name" value="Flavoprotein-like_sf"/>
</dbReference>
<keyword evidence="7" id="KW-1185">Reference proteome</keyword>
<keyword evidence="3" id="KW-0560">Oxidoreductase</keyword>
<dbReference type="AlphaFoldDB" id="A0A5N6MHJ3"/>
<dbReference type="Pfam" id="PF03358">
    <property type="entry name" value="FMN_red"/>
    <property type="match status" value="1"/>
</dbReference>
<dbReference type="NCBIfam" id="TIGR04037">
    <property type="entry name" value="LLM_duo_CE1759"/>
    <property type="match status" value="1"/>
</dbReference>
<reference evidence="6 7" key="1">
    <citation type="submission" date="2019-08" db="EMBL/GenBank/DDBJ databases">
        <title>Arthrobacter sp. nov., isolated from plateau pika and Tibetan wild ass.</title>
        <authorList>
            <person name="Ge Y."/>
        </authorList>
    </citation>
    <scope>NUCLEOTIDE SEQUENCE [LARGE SCALE GENOMIC DNA]</scope>
    <source>
        <strain evidence="6 7">785</strain>
    </source>
</reference>
<protein>
    <submittedName>
        <fullName evidence="6">NADPH-dependent FMN reductase</fullName>
    </submittedName>
</protein>